<evidence type="ECO:0000313" key="3">
    <source>
        <dbReference type="EMBL" id="SUO93740.1"/>
    </source>
</evidence>
<dbReference type="Pfam" id="PF13738">
    <property type="entry name" value="Pyr_redox_3"/>
    <property type="match status" value="1"/>
</dbReference>
<dbReference type="GO" id="GO:0004497">
    <property type="term" value="F:monooxygenase activity"/>
    <property type="evidence" value="ECO:0007669"/>
    <property type="project" value="UniProtKB-KW"/>
</dbReference>
<keyword evidence="3" id="KW-0503">Monooxygenase</keyword>
<evidence type="ECO:0000313" key="4">
    <source>
        <dbReference type="Proteomes" id="UP000254150"/>
    </source>
</evidence>
<dbReference type="PRINTS" id="PR00368">
    <property type="entry name" value="FADPNR"/>
</dbReference>
<organism evidence="3 4">
    <name type="scientific">Streptomyces griseus</name>
    <dbReference type="NCBI Taxonomy" id="1911"/>
    <lineage>
        <taxon>Bacteria</taxon>
        <taxon>Bacillati</taxon>
        <taxon>Actinomycetota</taxon>
        <taxon>Actinomycetes</taxon>
        <taxon>Kitasatosporales</taxon>
        <taxon>Streptomycetaceae</taxon>
        <taxon>Streptomyces</taxon>
    </lineage>
</organism>
<dbReference type="Gene3D" id="3.50.50.60">
    <property type="entry name" value="FAD/NAD(P)-binding domain"/>
    <property type="match status" value="1"/>
</dbReference>
<dbReference type="AlphaFoldDB" id="A0A380MMA3"/>
<dbReference type="InterPro" id="IPR036188">
    <property type="entry name" value="FAD/NAD-bd_sf"/>
</dbReference>
<evidence type="ECO:0000256" key="1">
    <source>
        <dbReference type="ARBA" id="ARBA00023002"/>
    </source>
</evidence>
<dbReference type="GO" id="GO:0050660">
    <property type="term" value="F:flavin adenine dinucleotide binding"/>
    <property type="evidence" value="ECO:0007669"/>
    <property type="project" value="TreeGrafter"/>
</dbReference>
<dbReference type="EC" id="1.-.-.-" evidence="3"/>
<sequence>MTDAQPFTAPTPAHTVHPVYVIGGGPGGLAVAAALRGRGVRAVVLEKADAVGAAWRGHYDRLRLTTTRRRSALPGVPMPRSFGRWASRADLVRYLDKYAEFHELEIVTGVEVARISPAEGDLWRLEASGGRELTGSAVVVATGWNHTPHLPEWPGRDTWTGTFLHASRYRDARPYEGRDVLVVGAGATGCDLAADLAEGGAARVRLAVRTPPHLLRRATLGWPAQRSARLARRIPARLADALLRLHRIGVPDLSAHGLPRPADGPYTRAEAGRPPVHTTELAALVRRGAVEPVAAVEAFDGAEVVLADGARIAPDTVVAATGYRRGLEELVDGLGLLTPDGAPAALAPRAAAPGLYFTGFGDPVDGALRHLARDAARTAQAVPRDRARLLRARAKARRKSPAGTAERQGAGLKAAGEAGPDRDSAPA</sequence>
<dbReference type="PANTHER" id="PTHR43539">
    <property type="entry name" value="FLAVIN-BINDING MONOOXYGENASE-LIKE PROTEIN (AFU_ORTHOLOGUE AFUA_4G09220)"/>
    <property type="match status" value="1"/>
</dbReference>
<dbReference type="InterPro" id="IPR050982">
    <property type="entry name" value="Auxin_biosynth/cation_transpt"/>
</dbReference>
<evidence type="ECO:0000256" key="2">
    <source>
        <dbReference type="SAM" id="MobiDB-lite"/>
    </source>
</evidence>
<gene>
    <name evidence="3" type="primary">czcO_1</name>
    <name evidence="3" type="ORF">NCTC7807_00527</name>
</gene>
<dbReference type="GO" id="GO:0005829">
    <property type="term" value="C:cytosol"/>
    <property type="evidence" value="ECO:0007669"/>
    <property type="project" value="TreeGrafter"/>
</dbReference>
<dbReference type="RefSeq" id="WP_115067800.1">
    <property type="nucleotide sequence ID" value="NZ_UHID01000001.1"/>
</dbReference>
<protein>
    <submittedName>
        <fullName evidence="3">Monooxygenase</fullName>
        <ecNumber evidence="3">1.-.-.-</ecNumber>
    </submittedName>
</protein>
<reference evidence="3 4" key="1">
    <citation type="submission" date="2018-06" db="EMBL/GenBank/DDBJ databases">
        <authorList>
            <consortium name="Pathogen Informatics"/>
            <person name="Doyle S."/>
        </authorList>
    </citation>
    <scope>NUCLEOTIDE SEQUENCE [LARGE SCALE GENOMIC DNA]</scope>
    <source>
        <strain evidence="3 4">NCTC7807</strain>
    </source>
</reference>
<dbReference type="PANTHER" id="PTHR43539:SF78">
    <property type="entry name" value="FLAVIN-CONTAINING MONOOXYGENASE"/>
    <property type="match status" value="1"/>
</dbReference>
<dbReference type="EMBL" id="UHID01000001">
    <property type="protein sequence ID" value="SUO93740.1"/>
    <property type="molecule type" value="Genomic_DNA"/>
</dbReference>
<feature type="region of interest" description="Disordered" evidence="2">
    <location>
        <begin position="393"/>
        <end position="427"/>
    </location>
</feature>
<dbReference type="Proteomes" id="UP000254150">
    <property type="component" value="Unassembled WGS sequence"/>
</dbReference>
<dbReference type="SUPFAM" id="SSF51905">
    <property type="entry name" value="FAD/NAD(P)-binding domain"/>
    <property type="match status" value="2"/>
</dbReference>
<proteinExistence type="predicted"/>
<name>A0A380MMA3_STRGR</name>
<keyword evidence="1 3" id="KW-0560">Oxidoreductase</keyword>
<dbReference type="PRINTS" id="PR00411">
    <property type="entry name" value="PNDRDTASEI"/>
</dbReference>
<accession>A0A380MMA3</accession>